<dbReference type="PROSITE" id="PS00028">
    <property type="entry name" value="ZINC_FINGER_C2H2_1"/>
    <property type="match status" value="5"/>
</dbReference>
<dbReference type="SUPFAM" id="SSF57667">
    <property type="entry name" value="beta-beta-alpha zinc fingers"/>
    <property type="match status" value="4"/>
</dbReference>
<keyword evidence="4 7" id="KW-0863">Zinc-finger</keyword>
<feature type="domain" description="C2H2-type" evidence="9">
    <location>
        <begin position="355"/>
        <end position="383"/>
    </location>
</feature>
<keyword evidence="5" id="KW-0862">Zinc</keyword>
<feature type="domain" description="C2H2-type" evidence="9">
    <location>
        <begin position="324"/>
        <end position="351"/>
    </location>
</feature>
<dbReference type="GO" id="GO:0008270">
    <property type="term" value="F:zinc ion binding"/>
    <property type="evidence" value="ECO:0007669"/>
    <property type="project" value="UniProtKB-KW"/>
</dbReference>
<evidence type="ECO:0000256" key="5">
    <source>
        <dbReference type="ARBA" id="ARBA00022833"/>
    </source>
</evidence>
<evidence type="ECO:0000259" key="9">
    <source>
        <dbReference type="PROSITE" id="PS50157"/>
    </source>
</evidence>
<dbReference type="AlphaFoldDB" id="A0A914BVT2"/>
<dbReference type="Pfam" id="PF00096">
    <property type="entry name" value="zf-C2H2"/>
    <property type="match status" value="2"/>
</dbReference>
<dbReference type="SMART" id="SM00355">
    <property type="entry name" value="ZnF_C2H2"/>
    <property type="match status" value="10"/>
</dbReference>
<dbReference type="PROSITE" id="PS50157">
    <property type="entry name" value="ZINC_FINGER_C2H2_2"/>
    <property type="match status" value="5"/>
</dbReference>
<accession>A0A914BVT2</accession>
<organism evidence="10 11">
    <name type="scientific">Acrobeloides nanus</name>
    <dbReference type="NCBI Taxonomy" id="290746"/>
    <lineage>
        <taxon>Eukaryota</taxon>
        <taxon>Metazoa</taxon>
        <taxon>Ecdysozoa</taxon>
        <taxon>Nematoda</taxon>
        <taxon>Chromadorea</taxon>
        <taxon>Rhabditida</taxon>
        <taxon>Tylenchina</taxon>
        <taxon>Cephalobomorpha</taxon>
        <taxon>Cephaloboidea</taxon>
        <taxon>Cephalobidae</taxon>
        <taxon>Acrobeloides</taxon>
    </lineage>
</organism>
<evidence type="ECO:0000313" key="11">
    <source>
        <dbReference type="WBParaSite" id="ACRNAN_Path_1118.g4308.t1"/>
    </source>
</evidence>
<dbReference type="InterPro" id="IPR036236">
    <property type="entry name" value="Znf_C2H2_sf"/>
</dbReference>
<comment type="subcellular location">
    <subcellularLocation>
        <location evidence="1">Nucleus</location>
    </subcellularLocation>
</comment>
<feature type="domain" description="C2H2-type" evidence="9">
    <location>
        <begin position="296"/>
        <end position="323"/>
    </location>
</feature>
<dbReference type="InterPro" id="IPR013087">
    <property type="entry name" value="Znf_C2H2_type"/>
</dbReference>
<evidence type="ECO:0000256" key="3">
    <source>
        <dbReference type="ARBA" id="ARBA00022737"/>
    </source>
</evidence>
<proteinExistence type="predicted"/>
<dbReference type="GO" id="GO:0005634">
    <property type="term" value="C:nucleus"/>
    <property type="evidence" value="ECO:0007669"/>
    <property type="project" value="UniProtKB-SubCell"/>
</dbReference>
<feature type="region of interest" description="Disordered" evidence="8">
    <location>
        <begin position="1"/>
        <end position="21"/>
    </location>
</feature>
<evidence type="ECO:0000256" key="2">
    <source>
        <dbReference type="ARBA" id="ARBA00022723"/>
    </source>
</evidence>
<reference evidence="11" key="1">
    <citation type="submission" date="2022-11" db="UniProtKB">
        <authorList>
            <consortium name="WormBaseParasite"/>
        </authorList>
    </citation>
    <scope>IDENTIFICATION</scope>
</reference>
<keyword evidence="10" id="KW-1185">Reference proteome</keyword>
<sequence>MFENLTSFSLSEPSTSTSEEAATTLDDAYLWVEETEDPNTPMKLVCLWAECFERLDSVCDLEAHLEKHLLEYTAIFSTESYHICQVRGCGVESENIDEFNRHLKMHVFHATKLVAGMVAIKVRFPDSLACGFPMSPRILYQGEPLICEWDGCTDHFDDINLYFGHINSHIDLLDEKNCSENGFACKWGSDCTVVHNNKNNLRIHVRHHSGDKYCACPFCGSFFANNTKLFDHINRRQNGDFICFLCQKKFNTARLLKIHCRRHVRNFKCAYCPMALESEYAMKRHVALVHAKIKTHLCHVCSKYFGQSSDLTKHMAIHEETPKFSCPTCDEKFKWRKQLNIHLRKHDESYKEAPYLCHMCGNTYKTGSTLSRHLTDVHKMSIPAGFTRFQYKKCADGYYRLQTRRCLSKELANEIGVFPGNETDVVLGT</sequence>
<dbReference type="Gene3D" id="3.30.160.60">
    <property type="entry name" value="Classic Zinc Finger"/>
    <property type="match status" value="4"/>
</dbReference>
<evidence type="ECO:0000256" key="4">
    <source>
        <dbReference type="ARBA" id="ARBA00022771"/>
    </source>
</evidence>
<evidence type="ECO:0000313" key="10">
    <source>
        <dbReference type="Proteomes" id="UP000887540"/>
    </source>
</evidence>
<keyword evidence="6" id="KW-0539">Nucleus</keyword>
<dbReference type="PANTHER" id="PTHR24394:SF44">
    <property type="entry name" value="ZINC FINGER PROTEIN 271-LIKE"/>
    <property type="match status" value="1"/>
</dbReference>
<dbReference type="WBParaSite" id="ACRNAN_Path_1118.g4308.t1">
    <property type="protein sequence ID" value="ACRNAN_Path_1118.g4308.t1"/>
    <property type="gene ID" value="ACRNAN_Path_1118.g4308"/>
</dbReference>
<keyword evidence="2" id="KW-0479">Metal-binding</keyword>
<evidence type="ECO:0000256" key="8">
    <source>
        <dbReference type="SAM" id="MobiDB-lite"/>
    </source>
</evidence>
<feature type="domain" description="C2H2-type" evidence="9">
    <location>
        <begin position="183"/>
        <end position="213"/>
    </location>
</feature>
<dbReference type="GO" id="GO:0000981">
    <property type="term" value="F:DNA-binding transcription factor activity, RNA polymerase II-specific"/>
    <property type="evidence" value="ECO:0007669"/>
    <property type="project" value="TreeGrafter"/>
</dbReference>
<name>A0A914BVT2_9BILA</name>
<keyword evidence="3" id="KW-0677">Repeat</keyword>
<evidence type="ECO:0000256" key="1">
    <source>
        <dbReference type="ARBA" id="ARBA00004123"/>
    </source>
</evidence>
<dbReference type="Proteomes" id="UP000887540">
    <property type="component" value="Unplaced"/>
</dbReference>
<feature type="domain" description="C2H2-type" evidence="9">
    <location>
        <begin position="241"/>
        <end position="268"/>
    </location>
</feature>
<evidence type="ECO:0000256" key="7">
    <source>
        <dbReference type="PROSITE-ProRule" id="PRU00042"/>
    </source>
</evidence>
<dbReference type="PANTHER" id="PTHR24394">
    <property type="entry name" value="ZINC FINGER PROTEIN"/>
    <property type="match status" value="1"/>
</dbReference>
<protein>
    <submittedName>
        <fullName evidence="11">C2H2-type domain-containing protein</fullName>
    </submittedName>
</protein>
<evidence type="ECO:0000256" key="6">
    <source>
        <dbReference type="ARBA" id="ARBA00023242"/>
    </source>
</evidence>